<dbReference type="OrthoDB" id="5422795at2759"/>
<dbReference type="PANTHER" id="PTHR10196">
    <property type="entry name" value="SUGAR KINASE"/>
    <property type="match status" value="1"/>
</dbReference>
<evidence type="ECO:0000259" key="8">
    <source>
        <dbReference type="Pfam" id="PF00370"/>
    </source>
</evidence>
<evidence type="ECO:0000313" key="9">
    <source>
        <dbReference type="EMBL" id="ETO36759.1"/>
    </source>
</evidence>
<dbReference type="InterPro" id="IPR018484">
    <property type="entry name" value="FGGY_N"/>
</dbReference>
<dbReference type="SUPFAM" id="SSF53067">
    <property type="entry name" value="Actin-like ATPase domain"/>
    <property type="match status" value="1"/>
</dbReference>
<dbReference type="GO" id="GO:0004370">
    <property type="term" value="F:glycerol kinase activity"/>
    <property type="evidence" value="ECO:0007669"/>
    <property type="project" value="UniProtKB-EC"/>
</dbReference>
<feature type="compositionally biased region" description="Basic and acidic residues" evidence="7">
    <location>
        <begin position="306"/>
        <end position="321"/>
    </location>
</feature>
<dbReference type="InterPro" id="IPR018483">
    <property type="entry name" value="Carb_kinase_FGGY_CS"/>
</dbReference>
<evidence type="ECO:0000256" key="7">
    <source>
        <dbReference type="SAM" id="MobiDB-lite"/>
    </source>
</evidence>
<dbReference type="InterPro" id="IPR043129">
    <property type="entry name" value="ATPase_NBD"/>
</dbReference>
<gene>
    <name evidence="9" type="ORF">RFI_00299</name>
</gene>
<dbReference type="EMBL" id="ASPP01000318">
    <property type="protein sequence ID" value="ETO36759.1"/>
    <property type="molecule type" value="Genomic_DNA"/>
</dbReference>
<dbReference type="AlphaFoldDB" id="X6PFB8"/>
<proteinExistence type="inferred from homology"/>
<feature type="region of interest" description="Disordered" evidence="7">
    <location>
        <begin position="288"/>
        <end position="321"/>
    </location>
</feature>
<dbReference type="PROSITE" id="PS00933">
    <property type="entry name" value="FGGY_KINASES_1"/>
    <property type="match status" value="1"/>
</dbReference>
<accession>X6PFB8</accession>
<dbReference type="EC" id="2.7.1.30" evidence="3"/>
<evidence type="ECO:0000256" key="2">
    <source>
        <dbReference type="ARBA" id="ARBA00009156"/>
    </source>
</evidence>
<sequence length="321" mass="36811">MYSYRIKLHIKIKTNSVNGYVGFLLLKEAQTVIQKVFALLSNLKQKSNNLNKRENKQQDSPSERGKTSRERVPKFTCSAGITYYDIMSTTATLIAALDCGTSSVRLIVFDKSTIVASHQEPLRLLTLPEKDKNGWIEQNPLEIIDKVQICFDKVMNAGKFKKQDIKCLGITNQRETTILWDEKTKTPLHNAIIWQDTRTAKIVSEMSKGHQLGIDRFRKECGLPLSTYFSAPKIKWLLDNVVDQKTSTATIKFGTVDCWVMYWLTGPIQTKNVQIRQTQVFYWRDAIEGKGGGGEGKEEEEEEKEEEHKKEKKIENKINMN</sequence>
<protein>
    <recommendedName>
        <fullName evidence="3">glycerol kinase</fullName>
        <ecNumber evidence="3">2.7.1.30</ecNumber>
    </recommendedName>
    <alternativeName>
        <fullName evidence="6">ATP:glycerol 3-phosphotransferase</fullName>
    </alternativeName>
</protein>
<reference evidence="9 10" key="1">
    <citation type="journal article" date="2013" name="Curr. Biol.">
        <title>The Genome of the Foraminiferan Reticulomyxa filosa.</title>
        <authorList>
            <person name="Glockner G."/>
            <person name="Hulsmann N."/>
            <person name="Schleicher M."/>
            <person name="Noegel A.A."/>
            <person name="Eichinger L."/>
            <person name="Gallinger C."/>
            <person name="Pawlowski J."/>
            <person name="Sierra R."/>
            <person name="Euteneuer U."/>
            <person name="Pillet L."/>
            <person name="Moustafa A."/>
            <person name="Platzer M."/>
            <person name="Groth M."/>
            <person name="Szafranski K."/>
            <person name="Schliwa M."/>
        </authorList>
    </citation>
    <scope>NUCLEOTIDE SEQUENCE [LARGE SCALE GENOMIC DNA]</scope>
</reference>
<dbReference type="GO" id="GO:0005739">
    <property type="term" value="C:mitochondrion"/>
    <property type="evidence" value="ECO:0007669"/>
    <property type="project" value="TreeGrafter"/>
</dbReference>
<evidence type="ECO:0000256" key="3">
    <source>
        <dbReference type="ARBA" id="ARBA00012099"/>
    </source>
</evidence>
<dbReference type="GO" id="GO:0006641">
    <property type="term" value="P:triglyceride metabolic process"/>
    <property type="evidence" value="ECO:0007669"/>
    <property type="project" value="TreeGrafter"/>
</dbReference>
<keyword evidence="10" id="KW-1185">Reference proteome</keyword>
<comment type="pathway">
    <text evidence="1">Polyol metabolism; glycerol degradation via glycerol kinase pathway; sn-glycerol 3-phosphate from glycerol: step 1/1.</text>
</comment>
<dbReference type="Proteomes" id="UP000023152">
    <property type="component" value="Unassembled WGS sequence"/>
</dbReference>
<feature type="compositionally biased region" description="Basic and acidic residues" evidence="7">
    <location>
        <begin position="51"/>
        <end position="71"/>
    </location>
</feature>
<evidence type="ECO:0000256" key="5">
    <source>
        <dbReference type="ARBA" id="ARBA00022777"/>
    </source>
</evidence>
<evidence type="ECO:0000256" key="6">
    <source>
        <dbReference type="ARBA" id="ARBA00043149"/>
    </source>
</evidence>
<dbReference type="PANTHER" id="PTHR10196:SF69">
    <property type="entry name" value="GLYCEROL KINASE"/>
    <property type="match status" value="1"/>
</dbReference>
<organism evidence="9 10">
    <name type="scientific">Reticulomyxa filosa</name>
    <dbReference type="NCBI Taxonomy" id="46433"/>
    <lineage>
        <taxon>Eukaryota</taxon>
        <taxon>Sar</taxon>
        <taxon>Rhizaria</taxon>
        <taxon>Retaria</taxon>
        <taxon>Foraminifera</taxon>
        <taxon>Monothalamids</taxon>
        <taxon>Reticulomyxidae</taxon>
        <taxon>Reticulomyxa</taxon>
    </lineage>
</organism>
<dbReference type="GO" id="GO:0046167">
    <property type="term" value="P:glycerol-3-phosphate biosynthetic process"/>
    <property type="evidence" value="ECO:0007669"/>
    <property type="project" value="TreeGrafter"/>
</dbReference>
<dbReference type="GO" id="GO:0019563">
    <property type="term" value="P:glycerol catabolic process"/>
    <property type="evidence" value="ECO:0007669"/>
    <property type="project" value="UniProtKB-UniPathway"/>
</dbReference>
<dbReference type="Gene3D" id="3.30.420.40">
    <property type="match status" value="1"/>
</dbReference>
<evidence type="ECO:0000256" key="1">
    <source>
        <dbReference type="ARBA" id="ARBA00005190"/>
    </source>
</evidence>
<feature type="region of interest" description="Disordered" evidence="7">
    <location>
        <begin position="48"/>
        <end position="71"/>
    </location>
</feature>
<keyword evidence="5 9" id="KW-0418">Kinase</keyword>
<comment type="caution">
    <text evidence="9">The sequence shown here is derived from an EMBL/GenBank/DDBJ whole genome shotgun (WGS) entry which is preliminary data.</text>
</comment>
<feature type="non-terminal residue" evidence="9">
    <location>
        <position position="321"/>
    </location>
</feature>
<feature type="domain" description="Carbohydrate kinase FGGY N-terminal" evidence="8">
    <location>
        <begin position="94"/>
        <end position="280"/>
    </location>
</feature>
<evidence type="ECO:0000313" key="10">
    <source>
        <dbReference type="Proteomes" id="UP000023152"/>
    </source>
</evidence>
<keyword evidence="4" id="KW-0808">Transferase</keyword>
<dbReference type="Pfam" id="PF00370">
    <property type="entry name" value="FGGY_N"/>
    <property type="match status" value="1"/>
</dbReference>
<comment type="similarity">
    <text evidence="2">Belongs to the FGGY kinase family.</text>
</comment>
<name>X6PFB8_RETFI</name>
<evidence type="ECO:0000256" key="4">
    <source>
        <dbReference type="ARBA" id="ARBA00022679"/>
    </source>
</evidence>
<dbReference type="UniPathway" id="UPA00618">
    <property type="reaction ID" value="UER00672"/>
</dbReference>